<dbReference type="GO" id="GO:0008569">
    <property type="term" value="F:minus-end-directed microtubule motor activity"/>
    <property type="evidence" value="ECO:0007669"/>
    <property type="project" value="InterPro"/>
</dbReference>
<dbReference type="InterPro" id="IPR027417">
    <property type="entry name" value="P-loop_NTPase"/>
</dbReference>
<dbReference type="Pfam" id="PF12781">
    <property type="entry name" value="AAA_9"/>
    <property type="match status" value="1"/>
</dbReference>
<dbReference type="Pfam" id="PF18199">
    <property type="entry name" value="Dynein_C"/>
    <property type="match status" value="1"/>
</dbReference>
<dbReference type="PANTHER" id="PTHR22878:SF73">
    <property type="entry name" value="DYNEIN AXONEMAL HEAVY CHAIN 1"/>
    <property type="match status" value="1"/>
</dbReference>
<dbReference type="Pfam" id="PF18198">
    <property type="entry name" value="AAA_lid_11"/>
    <property type="match status" value="1"/>
</dbReference>
<keyword evidence="4" id="KW-0493">Microtubule</keyword>
<dbReference type="STRING" id="6412.T1EM35"/>
<dbReference type="GO" id="GO:0051959">
    <property type="term" value="F:dynein light intermediate chain binding"/>
    <property type="evidence" value="ECO:0007669"/>
    <property type="project" value="InterPro"/>
</dbReference>
<reference evidence="18" key="3">
    <citation type="submission" date="2015-06" db="UniProtKB">
        <authorList>
            <consortium name="EnsemblMetazoa"/>
        </authorList>
    </citation>
    <scope>IDENTIFICATION</scope>
</reference>
<dbReference type="FunFam" id="3.40.50.300:FF:001145">
    <property type="entry name" value="Putative dynein heavy chain"/>
    <property type="match status" value="1"/>
</dbReference>
<dbReference type="eggNOG" id="KOG3595">
    <property type="taxonomic scope" value="Eukaryota"/>
</dbReference>
<evidence type="ECO:0000256" key="10">
    <source>
        <dbReference type="ARBA" id="ARBA00023175"/>
    </source>
</evidence>
<dbReference type="Gene3D" id="3.10.490.20">
    <property type="match status" value="1"/>
</dbReference>
<dbReference type="Gene3D" id="3.40.50.300">
    <property type="entry name" value="P-loop containing nucleotide triphosphate hydrolases"/>
    <property type="match status" value="2"/>
</dbReference>
<dbReference type="GO" id="GO:0045505">
    <property type="term" value="F:dynein intermediate chain binding"/>
    <property type="evidence" value="ECO:0007669"/>
    <property type="project" value="InterPro"/>
</dbReference>
<evidence type="ECO:0000256" key="7">
    <source>
        <dbReference type="ARBA" id="ARBA00023017"/>
    </source>
</evidence>
<dbReference type="Gene3D" id="1.20.1270.280">
    <property type="match status" value="1"/>
</dbReference>
<dbReference type="InterPro" id="IPR035706">
    <property type="entry name" value="AAA_9"/>
</dbReference>
<dbReference type="HOGENOM" id="CLU_000038_1_1_1"/>
<keyword evidence="9" id="KW-0969">Cilium</keyword>
<accession>T1EM35</accession>
<evidence type="ECO:0000256" key="1">
    <source>
        <dbReference type="ARBA" id="ARBA00004430"/>
    </source>
</evidence>
<dbReference type="InterPro" id="IPR041228">
    <property type="entry name" value="Dynein_C"/>
</dbReference>
<proteinExistence type="inferred from homology"/>
<dbReference type="Gene3D" id="6.10.140.1060">
    <property type="match status" value="1"/>
</dbReference>
<dbReference type="Gene3D" id="1.10.8.1220">
    <property type="match status" value="1"/>
</dbReference>
<dbReference type="GeneID" id="20197635"/>
<evidence type="ECO:0000256" key="4">
    <source>
        <dbReference type="ARBA" id="ARBA00022701"/>
    </source>
</evidence>
<feature type="domain" description="Dynein heavy chain C-terminal" evidence="16">
    <location>
        <begin position="781"/>
        <end position="1082"/>
    </location>
</feature>
<dbReference type="AlphaFoldDB" id="T1EM35"/>
<dbReference type="Proteomes" id="UP000015101">
    <property type="component" value="Unassembled WGS sequence"/>
</dbReference>
<dbReference type="InterPro" id="IPR026983">
    <property type="entry name" value="DHC"/>
</dbReference>
<evidence type="ECO:0000313" key="17">
    <source>
        <dbReference type="EMBL" id="ESO05090.1"/>
    </source>
</evidence>
<reference evidence="17 19" key="2">
    <citation type="journal article" date="2013" name="Nature">
        <title>Insights into bilaterian evolution from three spiralian genomes.</title>
        <authorList>
            <person name="Simakov O."/>
            <person name="Marletaz F."/>
            <person name="Cho S.J."/>
            <person name="Edsinger-Gonzales E."/>
            <person name="Havlak P."/>
            <person name="Hellsten U."/>
            <person name="Kuo D.H."/>
            <person name="Larsson T."/>
            <person name="Lv J."/>
            <person name="Arendt D."/>
            <person name="Savage R."/>
            <person name="Osoegawa K."/>
            <person name="de Jong P."/>
            <person name="Grimwood J."/>
            <person name="Chapman J.A."/>
            <person name="Shapiro H."/>
            <person name="Aerts A."/>
            <person name="Otillar R.P."/>
            <person name="Terry A.Y."/>
            <person name="Boore J.L."/>
            <person name="Grigoriev I.V."/>
            <person name="Lindberg D.R."/>
            <person name="Seaver E.C."/>
            <person name="Weisblat D.A."/>
            <person name="Putnam N.H."/>
            <person name="Rokhsar D.S."/>
        </authorList>
    </citation>
    <scope>NUCLEOTIDE SEQUENCE</scope>
</reference>
<dbReference type="GO" id="GO:0007018">
    <property type="term" value="P:microtubule-based movement"/>
    <property type="evidence" value="ECO:0007669"/>
    <property type="project" value="InterPro"/>
</dbReference>
<dbReference type="InterPro" id="IPR042219">
    <property type="entry name" value="AAA_lid_11_sf"/>
</dbReference>
<organism evidence="18 19">
    <name type="scientific">Helobdella robusta</name>
    <name type="common">Californian leech</name>
    <dbReference type="NCBI Taxonomy" id="6412"/>
    <lineage>
        <taxon>Eukaryota</taxon>
        <taxon>Metazoa</taxon>
        <taxon>Spiralia</taxon>
        <taxon>Lophotrochozoa</taxon>
        <taxon>Annelida</taxon>
        <taxon>Clitellata</taxon>
        <taxon>Hirudinea</taxon>
        <taxon>Rhynchobdellida</taxon>
        <taxon>Glossiphoniidae</taxon>
        <taxon>Helobdella</taxon>
    </lineage>
</organism>
<evidence type="ECO:0000256" key="2">
    <source>
        <dbReference type="ARBA" id="ARBA00008887"/>
    </source>
</evidence>
<evidence type="ECO:0000256" key="11">
    <source>
        <dbReference type="ARBA" id="ARBA00023212"/>
    </source>
</evidence>
<dbReference type="RefSeq" id="XP_009017023.1">
    <property type="nucleotide sequence ID" value="XM_009018775.1"/>
</dbReference>
<dbReference type="EMBL" id="KB096411">
    <property type="protein sequence ID" value="ESO05090.1"/>
    <property type="molecule type" value="Genomic_DNA"/>
</dbReference>
<dbReference type="FunFam" id="1.20.1270.280:FF:000001">
    <property type="entry name" value="dynein heavy chain 7, axonemal"/>
    <property type="match status" value="1"/>
</dbReference>
<evidence type="ECO:0000313" key="18">
    <source>
        <dbReference type="EnsemblMetazoa" id="HelroP156933"/>
    </source>
</evidence>
<dbReference type="EMBL" id="AMQM01004049">
    <property type="status" value="NOT_ANNOTATED_CDS"/>
    <property type="molecule type" value="Genomic_DNA"/>
</dbReference>
<keyword evidence="19" id="KW-1185">Reference proteome</keyword>
<dbReference type="Pfam" id="PF03028">
    <property type="entry name" value="Dynein_heavy"/>
    <property type="match status" value="1"/>
</dbReference>
<feature type="domain" description="Dynein heavy chain region D6 P-loop" evidence="13">
    <location>
        <begin position="471"/>
        <end position="584"/>
    </location>
</feature>
<dbReference type="GO" id="GO:0030286">
    <property type="term" value="C:dynein complex"/>
    <property type="evidence" value="ECO:0007669"/>
    <property type="project" value="UniProtKB-KW"/>
</dbReference>
<dbReference type="GO" id="GO:0005874">
    <property type="term" value="C:microtubule"/>
    <property type="evidence" value="ECO:0007669"/>
    <property type="project" value="UniProtKB-KW"/>
</dbReference>
<keyword evidence="6" id="KW-0067">ATP-binding</keyword>
<keyword evidence="11" id="KW-0206">Cytoskeleton</keyword>
<feature type="domain" description="Dynein heavy chain AAA lid" evidence="15">
    <location>
        <begin position="638"/>
        <end position="774"/>
    </location>
</feature>
<dbReference type="InterPro" id="IPR043160">
    <property type="entry name" value="Dynein_C_barrel"/>
</dbReference>
<dbReference type="InterPro" id="IPR041658">
    <property type="entry name" value="AAA_lid_11"/>
</dbReference>
<evidence type="ECO:0000256" key="8">
    <source>
        <dbReference type="ARBA" id="ARBA00023054"/>
    </source>
</evidence>
<comment type="subcellular location">
    <subcellularLocation>
        <location evidence="1">Cytoplasm</location>
        <location evidence="1">Cytoskeleton</location>
        <location evidence="1">Cilium axoneme</location>
    </subcellularLocation>
</comment>
<evidence type="ECO:0000256" key="5">
    <source>
        <dbReference type="ARBA" id="ARBA00022741"/>
    </source>
</evidence>
<dbReference type="KEGG" id="hro:HELRODRAFT_156933"/>
<evidence type="ECO:0000313" key="19">
    <source>
        <dbReference type="Proteomes" id="UP000015101"/>
    </source>
</evidence>
<evidence type="ECO:0000259" key="14">
    <source>
        <dbReference type="Pfam" id="PF12781"/>
    </source>
</evidence>
<comment type="similarity">
    <text evidence="2">Belongs to the dynein heavy chain family.</text>
</comment>
<gene>
    <name evidence="18" type="primary">20197635</name>
    <name evidence="17" type="ORF">HELRODRAFT_156933</name>
</gene>
<dbReference type="Gene3D" id="1.10.8.720">
    <property type="entry name" value="Region D6 of dynein motor"/>
    <property type="match status" value="1"/>
</dbReference>
<dbReference type="FunFam" id="3.10.490.20:FF:000001">
    <property type="entry name" value="dynein heavy chain 7, axonemal"/>
    <property type="match status" value="1"/>
</dbReference>
<dbReference type="CTD" id="20197635"/>
<keyword evidence="10" id="KW-0505">Motor protein</keyword>
<evidence type="ECO:0008006" key="20">
    <source>
        <dbReference type="Google" id="ProtNLM"/>
    </source>
</evidence>
<dbReference type="FunFam" id="1.10.8.1220:FF:000001">
    <property type="entry name" value="Dynein axonemal heavy chain 5"/>
    <property type="match status" value="1"/>
</dbReference>
<evidence type="ECO:0000259" key="13">
    <source>
        <dbReference type="Pfam" id="PF03028"/>
    </source>
</evidence>
<reference evidence="19" key="1">
    <citation type="submission" date="2012-12" db="EMBL/GenBank/DDBJ databases">
        <authorList>
            <person name="Hellsten U."/>
            <person name="Grimwood J."/>
            <person name="Chapman J.A."/>
            <person name="Shapiro H."/>
            <person name="Aerts A."/>
            <person name="Otillar R.P."/>
            <person name="Terry A.Y."/>
            <person name="Boore J.L."/>
            <person name="Simakov O."/>
            <person name="Marletaz F."/>
            <person name="Cho S.-J."/>
            <person name="Edsinger-Gonzales E."/>
            <person name="Havlak P."/>
            <person name="Kuo D.-H."/>
            <person name="Larsson T."/>
            <person name="Lv J."/>
            <person name="Arendt D."/>
            <person name="Savage R."/>
            <person name="Osoegawa K."/>
            <person name="de Jong P."/>
            <person name="Lindberg D.R."/>
            <person name="Seaver E.C."/>
            <person name="Weisblat D.A."/>
            <person name="Putnam N.H."/>
            <person name="Grigoriev I.V."/>
            <person name="Rokhsar D.S."/>
        </authorList>
    </citation>
    <scope>NUCLEOTIDE SEQUENCE</scope>
</reference>
<evidence type="ECO:0000256" key="9">
    <source>
        <dbReference type="ARBA" id="ARBA00023069"/>
    </source>
</evidence>
<dbReference type="GO" id="GO:0005524">
    <property type="term" value="F:ATP binding"/>
    <property type="evidence" value="ECO:0007669"/>
    <property type="project" value="UniProtKB-KW"/>
</dbReference>
<dbReference type="FunFam" id="1.10.8.720:FF:000001">
    <property type="entry name" value="dynein heavy chain 7, axonemal"/>
    <property type="match status" value="1"/>
</dbReference>
<dbReference type="InParanoid" id="T1EM35"/>
<dbReference type="InterPro" id="IPR004273">
    <property type="entry name" value="Dynein_heavy_D6_P-loop"/>
</dbReference>
<keyword evidence="3" id="KW-0963">Cytoplasm</keyword>
<evidence type="ECO:0000259" key="15">
    <source>
        <dbReference type="Pfam" id="PF18198"/>
    </source>
</evidence>
<keyword evidence="5" id="KW-0547">Nucleotide-binding</keyword>
<protein>
    <recommendedName>
        <fullName evidence="20">Dynein heavy chain region D6 P-loop domain-containing protein</fullName>
    </recommendedName>
</protein>
<dbReference type="GO" id="GO:0005930">
    <property type="term" value="C:axoneme"/>
    <property type="evidence" value="ECO:0007669"/>
    <property type="project" value="UniProtKB-SubCell"/>
</dbReference>
<dbReference type="EnsemblMetazoa" id="HelroT156933">
    <property type="protein sequence ID" value="HelroP156933"/>
    <property type="gene ID" value="HelroG156933"/>
</dbReference>
<dbReference type="OMA" id="RIMMNDK"/>
<evidence type="ECO:0000256" key="3">
    <source>
        <dbReference type="ARBA" id="ARBA00022490"/>
    </source>
</evidence>
<dbReference type="FunFam" id="3.40.50.300:FF:000362">
    <property type="entry name" value="Dynein, axonemal, heavy chain 6"/>
    <property type="match status" value="1"/>
</dbReference>
<evidence type="ECO:0000256" key="6">
    <source>
        <dbReference type="ARBA" id="ARBA00022840"/>
    </source>
</evidence>
<keyword evidence="8" id="KW-0175">Coiled coil</keyword>
<feature type="domain" description="Dynein heavy chain ATP-binding dynein motor region" evidence="14">
    <location>
        <begin position="4"/>
        <end position="225"/>
    </location>
</feature>
<evidence type="ECO:0000256" key="12">
    <source>
        <dbReference type="ARBA" id="ARBA00023273"/>
    </source>
</evidence>
<keyword evidence="12" id="KW-0966">Cell projection</keyword>
<dbReference type="OrthoDB" id="5593012at2759"/>
<name>T1EM35_HELRO</name>
<keyword evidence="7" id="KW-0243">Dynein</keyword>
<sequence>MLIRNWQIAGLPKDSLSIENGVIVQYSKRCPLFIDPQGQANKWIKNLEKENLIEVVKLTDKDFQRNLENSIRFGKPCLLENIGEEIDPTLEPILLKQVFKQDGTLVVKLGDALIPFHNDFKFYLTTKLPNPHYSAEVSTKVTLVNFTLSPSGLEGQLLGMVVAEERPDLEDAKNQLIVNSAKMRAELNEIEDKILTRLSSSEGNPVDDLDLIMTLEASKLKSADIKAKVVAAEQTERDIDDTRSQYTPVATNTQILFFSVSNLNLIDPMYQYSLGWFINIFINSIHNARSSDQIAKRCASINDYFTYNLYCNVCRSLFEKHKQLFALLLSIRTLQNVNKIDEDEYRFLLAGSSLTSSKDLPNPAPDWLSDRSWAEIRNLASVKAYKNIVEYFVEDANQFKEMFQHAEPHRMTFPEPWQSETTDFQKILLIRCLRPDKLTNAMQDFVVKTLGKQFVEPQTANLGVVFKDSSPVCPLIFILSQGTDPAVDLYKFAEEMKFSKKLSSISLGQGQGPIAEQMMLEAMDRGFWVFFQNCHLAPSWMPSLEKLISNIRMETVHKDFRLWLTSMPSPQFPVFILQNGAKMTMEPPRGIKANLLKAYSNFNDDFFRKIDAEYVSNQSIQPIKETNQPIPNQVHNFKLILFSLCLFHGVILERRKFGALGFNIPYEFTDGDLRICVSQLKMFLDDYSTVPFKVLSYTAGEINYGGRVTDDWDRRTMKSILSDFYTKSVLDSNYSFSGNYSQIDAGSDQNDYITYIKSLPLNDPSEIFGLHENANITFARNEAYEQLGALLLLQPKSSAAGEFSREKVVSEVAQSIHSVVPQEINLKNVLALYPVLYEQSMNTVLTQEIVRYNQLLSVIRSTLSDLFKALSGQVIMSHDLELMSNSLFNNQVPEKWSNKAYPSLKPLSSWVTDLRERIDFLNSWIERGTPNVFWISGFFFPQAFLTGTLQNFARQNLIPIDTISFDFQVMKQPADSILEPPEKGCYVTGLFLEGARWDMRRFRLEESNLKELYTKMPCLWLKPVSSRKRHSIGLYECPVYKTLKRAGVLSTTGHSTNFVFSVEIPTNKQQKHWIKRGVALLCALDY</sequence>
<evidence type="ECO:0000259" key="16">
    <source>
        <dbReference type="Pfam" id="PF18199"/>
    </source>
</evidence>
<dbReference type="PANTHER" id="PTHR22878">
    <property type="entry name" value="DYNEIN HEAVY CHAIN 6, AXONEMAL-LIKE-RELATED"/>
    <property type="match status" value="1"/>
</dbReference>